<evidence type="ECO:0000313" key="6">
    <source>
        <dbReference type="EMBL" id="MWV43847.1"/>
    </source>
</evidence>
<organism evidence="6 7">
    <name type="scientific">Paenibacillus dendrobii</name>
    <dbReference type="NCBI Taxonomy" id="2691084"/>
    <lineage>
        <taxon>Bacteria</taxon>
        <taxon>Bacillati</taxon>
        <taxon>Bacillota</taxon>
        <taxon>Bacilli</taxon>
        <taxon>Bacillales</taxon>
        <taxon>Paenibacillaceae</taxon>
        <taxon>Paenibacillus</taxon>
    </lineage>
</organism>
<dbReference type="Pfam" id="PF03466">
    <property type="entry name" value="LysR_substrate"/>
    <property type="match status" value="1"/>
</dbReference>
<dbReference type="AlphaFoldDB" id="A0A7X3IKR9"/>
<comment type="caution">
    <text evidence="6">The sequence shown here is derived from an EMBL/GenBank/DDBJ whole genome shotgun (WGS) entry which is preliminary data.</text>
</comment>
<dbReference type="EMBL" id="WUBI01000001">
    <property type="protein sequence ID" value="MWV43847.1"/>
    <property type="molecule type" value="Genomic_DNA"/>
</dbReference>
<dbReference type="Proteomes" id="UP000460318">
    <property type="component" value="Unassembled WGS sequence"/>
</dbReference>
<dbReference type="PANTHER" id="PTHR30126:SF39">
    <property type="entry name" value="HTH-TYPE TRANSCRIPTIONAL REGULATOR CYSL"/>
    <property type="match status" value="1"/>
</dbReference>
<dbReference type="InterPro" id="IPR036390">
    <property type="entry name" value="WH_DNA-bd_sf"/>
</dbReference>
<keyword evidence="2" id="KW-0805">Transcription regulation</keyword>
<evidence type="ECO:0000256" key="4">
    <source>
        <dbReference type="ARBA" id="ARBA00023163"/>
    </source>
</evidence>
<accession>A0A7X3IKR9</accession>
<comment type="similarity">
    <text evidence="1">Belongs to the LysR transcriptional regulatory family.</text>
</comment>
<dbReference type="PANTHER" id="PTHR30126">
    <property type="entry name" value="HTH-TYPE TRANSCRIPTIONAL REGULATOR"/>
    <property type="match status" value="1"/>
</dbReference>
<dbReference type="SUPFAM" id="SSF53850">
    <property type="entry name" value="Periplasmic binding protein-like II"/>
    <property type="match status" value="1"/>
</dbReference>
<reference evidence="6 7" key="1">
    <citation type="submission" date="2019-12" db="EMBL/GenBank/DDBJ databases">
        <title>Paenibacillus sp. nov., an endophytic bacterium isolated from the stem of Dendrobium.</title>
        <authorList>
            <person name="Zhao R."/>
        </authorList>
    </citation>
    <scope>NUCLEOTIDE SEQUENCE [LARGE SCALE GENOMIC DNA]</scope>
    <source>
        <strain evidence="6 7">HJL G12</strain>
    </source>
</reference>
<evidence type="ECO:0000313" key="7">
    <source>
        <dbReference type="Proteomes" id="UP000460318"/>
    </source>
</evidence>
<keyword evidence="7" id="KW-1185">Reference proteome</keyword>
<dbReference type="CDD" id="cd05466">
    <property type="entry name" value="PBP2_LTTR_substrate"/>
    <property type="match status" value="1"/>
</dbReference>
<dbReference type="Gene3D" id="1.10.10.10">
    <property type="entry name" value="Winged helix-like DNA-binding domain superfamily/Winged helix DNA-binding domain"/>
    <property type="match status" value="1"/>
</dbReference>
<dbReference type="GO" id="GO:0003700">
    <property type="term" value="F:DNA-binding transcription factor activity"/>
    <property type="evidence" value="ECO:0007669"/>
    <property type="project" value="InterPro"/>
</dbReference>
<dbReference type="GO" id="GO:0000976">
    <property type="term" value="F:transcription cis-regulatory region binding"/>
    <property type="evidence" value="ECO:0007669"/>
    <property type="project" value="TreeGrafter"/>
</dbReference>
<dbReference type="InterPro" id="IPR005119">
    <property type="entry name" value="LysR_subst-bd"/>
</dbReference>
<name>A0A7X3IKR9_9BACL</name>
<dbReference type="RefSeq" id="WP_160497314.1">
    <property type="nucleotide sequence ID" value="NZ_WUBI01000001.1"/>
</dbReference>
<feature type="domain" description="HTH lysR-type" evidence="5">
    <location>
        <begin position="1"/>
        <end position="58"/>
    </location>
</feature>
<evidence type="ECO:0000256" key="2">
    <source>
        <dbReference type="ARBA" id="ARBA00023015"/>
    </source>
</evidence>
<protein>
    <submittedName>
        <fullName evidence="6">LysR family transcriptional regulator</fullName>
    </submittedName>
</protein>
<dbReference type="InterPro" id="IPR000847">
    <property type="entry name" value="LysR_HTH_N"/>
</dbReference>
<gene>
    <name evidence="6" type="ORF">GRF59_09385</name>
</gene>
<dbReference type="PROSITE" id="PS50931">
    <property type="entry name" value="HTH_LYSR"/>
    <property type="match status" value="1"/>
</dbReference>
<evidence type="ECO:0000256" key="3">
    <source>
        <dbReference type="ARBA" id="ARBA00023125"/>
    </source>
</evidence>
<evidence type="ECO:0000259" key="5">
    <source>
        <dbReference type="PROSITE" id="PS50931"/>
    </source>
</evidence>
<dbReference type="Gene3D" id="3.40.190.290">
    <property type="match status" value="1"/>
</dbReference>
<dbReference type="SUPFAM" id="SSF46785">
    <property type="entry name" value="Winged helix' DNA-binding domain"/>
    <property type="match status" value="1"/>
</dbReference>
<keyword evidence="3" id="KW-0238">DNA-binding</keyword>
<dbReference type="Pfam" id="PF00126">
    <property type="entry name" value="HTH_1"/>
    <property type="match status" value="1"/>
</dbReference>
<dbReference type="InterPro" id="IPR036388">
    <property type="entry name" value="WH-like_DNA-bd_sf"/>
</dbReference>
<sequence length="301" mass="33795">MNLLKLQILVLIEKLKKVTDVAREMDMKQPTVTFHMKSLEEDLGVALFESRRGRILLTEAGKALFPYAVKMTGMAQEARKAVQDYANLNKGHLQIGADTMMGTYILPPLISGFCSRFPGIQIELDIKPTKVIREQLLNQEIDLAFYYTGQTSSEMMKTVKEEKMLKEDVAFIFSGSHAFAGLKSLTHQLITQQFFVQHGEGSYMMDYSRSYAAACNIHLWERTVTNSPEMIKSMVQAGDFISIFPLSGIQKELASGELKSLPLPGQIDTAVYGVLAYAADQPLTPLRDQFKDYVRGFVTVE</sequence>
<keyword evidence="4" id="KW-0804">Transcription</keyword>
<evidence type="ECO:0000256" key="1">
    <source>
        <dbReference type="ARBA" id="ARBA00009437"/>
    </source>
</evidence>
<proteinExistence type="inferred from homology"/>